<feature type="compositionally biased region" description="Low complexity" evidence="3">
    <location>
        <begin position="699"/>
        <end position="718"/>
    </location>
</feature>
<dbReference type="AlphaFoldDB" id="A0A7R9D986"/>
<accession>A0A7R9D986</accession>
<feature type="region of interest" description="Disordered" evidence="3">
    <location>
        <begin position="485"/>
        <end position="553"/>
    </location>
</feature>
<proteinExistence type="predicted"/>
<dbReference type="InterPro" id="IPR038190">
    <property type="entry name" value="SRI_sf"/>
</dbReference>
<dbReference type="Pfam" id="PF00397">
    <property type="entry name" value="WW"/>
    <property type="match status" value="1"/>
</dbReference>
<evidence type="ECO:0000256" key="2">
    <source>
        <dbReference type="ARBA" id="ARBA00023242"/>
    </source>
</evidence>
<dbReference type="CDD" id="cd00201">
    <property type="entry name" value="WW"/>
    <property type="match status" value="1"/>
</dbReference>
<evidence type="ECO:0000256" key="1">
    <source>
        <dbReference type="ARBA" id="ARBA00004123"/>
    </source>
</evidence>
<dbReference type="InterPro" id="IPR001202">
    <property type="entry name" value="WW_dom"/>
</dbReference>
<feature type="region of interest" description="Disordered" evidence="3">
    <location>
        <begin position="630"/>
        <end position="812"/>
    </location>
</feature>
<dbReference type="SMART" id="SM00456">
    <property type="entry name" value="WW"/>
    <property type="match status" value="2"/>
</dbReference>
<dbReference type="InterPro" id="IPR013257">
    <property type="entry name" value="SRI"/>
</dbReference>
<feature type="compositionally biased region" description="Pro residues" evidence="3">
    <location>
        <begin position="542"/>
        <end position="553"/>
    </location>
</feature>
<feature type="compositionally biased region" description="Acidic residues" evidence="3">
    <location>
        <begin position="650"/>
        <end position="688"/>
    </location>
</feature>
<feature type="region of interest" description="Disordered" evidence="3">
    <location>
        <begin position="60"/>
        <end position="80"/>
    </location>
</feature>
<dbReference type="InterPro" id="IPR042294">
    <property type="entry name" value="SETD2_animal"/>
</dbReference>
<dbReference type="InterPro" id="IPR036020">
    <property type="entry name" value="WW_dom_sf"/>
</dbReference>
<feature type="region of interest" description="Disordered" evidence="3">
    <location>
        <begin position="570"/>
        <end position="613"/>
    </location>
</feature>
<dbReference type="GO" id="GO:0005694">
    <property type="term" value="C:chromosome"/>
    <property type="evidence" value="ECO:0007669"/>
    <property type="project" value="InterPro"/>
</dbReference>
<dbReference type="Gene3D" id="1.10.1740.100">
    <property type="entry name" value="Set2, Rpb1 interacting domain"/>
    <property type="match status" value="1"/>
</dbReference>
<name>A0A7R9D986_TIMPO</name>
<reference evidence="5" key="1">
    <citation type="submission" date="2020-11" db="EMBL/GenBank/DDBJ databases">
        <authorList>
            <person name="Tran Van P."/>
        </authorList>
    </citation>
    <scope>NUCLEOTIDE SEQUENCE</scope>
</reference>
<dbReference type="Pfam" id="PF08236">
    <property type="entry name" value="SRI"/>
    <property type="match status" value="1"/>
</dbReference>
<feature type="compositionally biased region" description="Pro residues" evidence="3">
    <location>
        <begin position="590"/>
        <end position="602"/>
    </location>
</feature>
<dbReference type="GO" id="GO:0006355">
    <property type="term" value="P:regulation of DNA-templated transcription"/>
    <property type="evidence" value="ECO:0007669"/>
    <property type="project" value="InterPro"/>
</dbReference>
<dbReference type="GO" id="GO:0046975">
    <property type="term" value="F:histone H3K36 methyltransferase activity"/>
    <property type="evidence" value="ECO:0007669"/>
    <property type="project" value="InterPro"/>
</dbReference>
<dbReference type="Gene3D" id="2.20.70.10">
    <property type="match status" value="1"/>
</dbReference>
<feature type="compositionally biased region" description="Basic and acidic residues" evidence="3">
    <location>
        <begin position="1"/>
        <end position="14"/>
    </location>
</feature>
<evidence type="ECO:0000259" key="4">
    <source>
        <dbReference type="PROSITE" id="PS50020"/>
    </source>
</evidence>
<dbReference type="EMBL" id="OD004781">
    <property type="protein sequence ID" value="CAD7410480.1"/>
    <property type="molecule type" value="Genomic_DNA"/>
</dbReference>
<protein>
    <recommendedName>
        <fullName evidence="4">WW domain-containing protein</fullName>
    </recommendedName>
</protein>
<gene>
    <name evidence="5" type="ORF">TPSB3V08_LOCUS7368</name>
</gene>
<evidence type="ECO:0000256" key="3">
    <source>
        <dbReference type="SAM" id="MobiDB-lite"/>
    </source>
</evidence>
<evidence type="ECO:0000313" key="5">
    <source>
        <dbReference type="EMBL" id="CAD7410480.1"/>
    </source>
</evidence>
<sequence length="912" mass="105113">MSDSSRLETSEMKFPRSTIQRTKLDKKRNEEVRKEAWTETSLLKSAYLYFGRSGMRRGWSQSSVEDESGSDVDASKPRTDPLLPVKVETADENMLQGIESEKQLVDSISVDSKQPPDLVKMEWDDEVGPVVKAILNLVHFVDTRWSIEYNMLSRLHAIRKAVGAELANSENSIEGLTAVEWKQAVSIVEEHIKSVTDNEVCSLLNLGTCGLHAVHGSLRTGVDSIDWDISSLLRYIYYLFTDSIREESEEASTGEGKEPPGEDKQQNELLTLAARLLEEWATLKEVFRIPKKERIEQMKEHEREAGVRLSAPCIVKPNYTTPSSIAASKQGQRSPALSACEGTFPYMPCEVEILWDMCYRGYKEYLDREEHHDKQSYDRHWRRPEHDRPRNKRSRESPDPDRNRKGSRYEDRTIIPIPRISKEERRHLFAMKVEEEERQRREQDELWRHHEERCMALGVDPQLTAAFDPQTGYPCFFDHTQGIWQAYPPPQDPSTIPPGAVPPEIRPSPLYTPSPHIPPNNPHGVIPSTHLLPGDYGTNNPHIPPLPYDPPPQPHLQPGYMDPLLPEFIPLPSGPQPQPQSLYAPLPQTLVPPQPPLPPVKLPPKWKAAKDSEGRTYYYHVKTRLSQWEFPVWPDDLTAQQETDSSSGSSDEDDDEEDDEEEESSSEEDDELDKGEDDDDEDDDEEIADEVKEDKRESSIVNSLSIPSSISPLSIPLPAMELSPVPQEDISLEDEELQKKERRREGLVQERIISPRRDEDRTDMKKYREIKEKLRRKKEQVRAKEKKKQRHRDTKQHSEKPVTVAADTSSNTERKIKDHFRLQMAGVIVQYLNPYRKPDCKKGRITNTEDFKYLARRLTHFVMIKELRHCCSVVDDLECNDNVKHKARDFIKKYMAKFGATYQRPPEKKTHI</sequence>
<feature type="domain" description="WW" evidence="4">
    <location>
        <begin position="600"/>
        <end position="633"/>
    </location>
</feature>
<keyword evidence="2" id="KW-0539">Nucleus</keyword>
<feature type="region of interest" description="Disordered" evidence="3">
    <location>
        <begin position="1"/>
        <end position="31"/>
    </location>
</feature>
<feature type="compositionally biased region" description="Low complexity" evidence="3">
    <location>
        <begin position="579"/>
        <end position="589"/>
    </location>
</feature>
<dbReference type="SUPFAM" id="SSF51045">
    <property type="entry name" value="WW domain"/>
    <property type="match status" value="1"/>
</dbReference>
<dbReference type="GO" id="GO:0005634">
    <property type="term" value="C:nucleus"/>
    <property type="evidence" value="ECO:0007669"/>
    <property type="project" value="TreeGrafter"/>
</dbReference>
<feature type="compositionally biased region" description="Basic and acidic residues" evidence="3">
    <location>
        <begin position="689"/>
        <end position="698"/>
    </location>
</feature>
<dbReference type="PANTHER" id="PTHR46711">
    <property type="entry name" value="HISTONE-LYSINE N-METHYLTRANSFERASE SETD2"/>
    <property type="match status" value="1"/>
</dbReference>
<dbReference type="PROSITE" id="PS50020">
    <property type="entry name" value="WW_DOMAIN_2"/>
    <property type="match status" value="1"/>
</dbReference>
<feature type="compositionally biased region" description="Pro residues" evidence="3">
    <location>
        <begin position="487"/>
        <end position="521"/>
    </location>
</feature>
<feature type="compositionally biased region" description="Basic and acidic residues" evidence="3">
    <location>
        <begin position="737"/>
        <end position="772"/>
    </location>
</feature>
<comment type="subcellular location">
    <subcellularLocation>
        <location evidence="1">Nucleus</location>
    </subcellularLocation>
</comment>
<organism evidence="5">
    <name type="scientific">Timema poppense</name>
    <name type="common">Walking stick</name>
    <dbReference type="NCBI Taxonomy" id="170557"/>
    <lineage>
        <taxon>Eukaryota</taxon>
        <taxon>Metazoa</taxon>
        <taxon>Ecdysozoa</taxon>
        <taxon>Arthropoda</taxon>
        <taxon>Hexapoda</taxon>
        <taxon>Insecta</taxon>
        <taxon>Pterygota</taxon>
        <taxon>Neoptera</taxon>
        <taxon>Polyneoptera</taxon>
        <taxon>Phasmatodea</taxon>
        <taxon>Timematodea</taxon>
        <taxon>Timematoidea</taxon>
        <taxon>Timematidae</taxon>
        <taxon>Timema</taxon>
    </lineage>
</organism>
<feature type="compositionally biased region" description="Basic and acidic residues" evidence="3">
    <location>
        <begin position="373"/>
        <end position="413"/>
    </location>
</feature>
<dbReference type="PROSITE" id="PS01159">
    <property type="entry name" value="WW_DOMAIN_1"/>
    <property type="match status" value="1"/>
</dbReference>
<feature type="compositionally biased region" description="Basic residues" evidence="3">
    <location>
        <begin position="773"/>
        <end position="794"/>
    </location>
</feature>
<feature type="region of interest" description="Disordered" evidence="3">
    <location>
        <begin position="373"/>
        <end position="414"/>
    </location>
</feature>
<dbReference type="PANTHER" id="PTHR46711:SF1">
    <property type="entry name" value="HISTONE-LYSINE N-METHYLTRANSFERASE SETD2"/>
    <property type="match status" value="1"/>
</dbReference>